<feature type="transmembrane region" description="Helical" evidence="18">
    <location>
        <begin position="191"/>
        <end position="209"/>
    </location>
</feature>
<evidence type="ECO:0000256" key="16">
    <source>
        <dbReference type="ARBA" id="ARBA00023303"/>
    </source>
</evidence>
<dbReference type="GO" id="GO:0005891">
    <property type="term" value="C:voltage-gated calcium channel complex"/>
    <property type="evidence" value="ECO:0007669"/>
    <property type="project" value="InterPro"/>
</dbReference>
<dbReference type="Pfam" id="PF00520">
    <property type="entry name" value="Ion_trans"/>
    <property type="match status" value="1"/>
</dbReference>
<dbReference type="FunFam" id="1.10.287.70:FF:000009">
    <property type="entry name" value="Voltage-dependent L-type calcium channel subunit alpha"/>
    <property type="match status" value="1"/>
</dbReference>
<dbReference type="GO" id="GO:0046872">
    <property type="term" value="F:metal ion binding"/>
    <property type="evidence" value="ECO:0007669"/>
    <property type="project" value="UniProtKB-KW"/>
</dbReference>
<evidence type="ECO:0000256" key="6">
    <source>
        <dbReference type="ARBA" id="ARBA00022692"/>
    </source>
</evidence>
<keyword evidence="16" id="KW-0407">Ion channel</keyword>
<protein>
    <recommendedName>
        <fullName evidence="19">Voltage-dependent calcium channel alpha-1 subunit IQ domain-containing protein</fullName>
    </recommendedName>
</protein>
<dbReference type="Gene3D" id="6.10.250.2180">
    <property type="match status" value="1"/>
</dbReference>
<keyword evidence="6 18" id="KW-0812">Transmembrane</keyword>
<feature type="transmembrane region" description="Helical" evidence="18">
    <location>
        <begin position="283"/>
        <end position="306"/>
    </location>
</feature>
<evidence type="ECO:0000256" key="1">
    <source>
        <dbReference type="ARBA" id="ARBA00004141"/>
    </source>
</evidence>
<evidence type="ECO:0000256" key="8">
    <source>
        <dbReference type="ARBA" id="ARBA00022737"/>
    </source>
</evidence>
<dbReference type="OMA" id="THVARIW"/>
<keyword evidence="9 17" id="KW-0106">Calcium</keyword>
<dbReference type="GeneTree" id="ENSGT00940000166169"/>
<dbReference type="FunFam" id="1.20.120.350:FF:000040">
    <property type="entry name" value="Voltage-dependent L-type calcium channel subunit alpha"/>
    <property type="match status" value="1"/>
</dbReference>
<evidence type="ECO:0000256" key="2">
    <source>
        <dbReference type="ARBA" id="ARBA00022448"/>
    </source>
</evidence>
<keyword evidence="21" id="KW-1185">Reference proteome</keyword>
<dbReference type="Pfam" id="PF08763">
    <property type="entry name" value="Ca_chan_IQ"/>
    <property type="match status" value="1"/>
</dbReference>
<dbReference type="InterPro" id="IPR050599">
    <property type="entry name" value="VDCC_alpha-1_subunit"/>
</dbReference>
<dbReference type="PANTHER" id="PTHR45628:SF2">
    <property type="entry name" value="VOLTAGE-DEPENDENT L-TYPE CALCIUM CHANNEL SUBUNIT ALPHA-1F"/>
    <property type="match status" value="1"/>
</dbReference>
<feature type="transmembrane region" description="Helical" evidence="18">
    <location>
        <begin position="97"/>
        <end position="117"/>
    </location>
</feature>
<dbReference type="Ensembl" id="ENSCCRT00000129056.1">
    <property type="protein sequence ID" value="ENSCCRP00000129271.1"/>
    <property type="gene ID" value="ENSCCRG00000074957.1"/>
</dbReference>
<keyword evidence="7" id="KW-0479">Metal-binding</keyword>
<dbReference type="InterPro" id="IPR031688">
    <property type="entry name" value="CAC1F_C"/>
</dbReference>
<evidence type="ECO:0000256" key="3">
    <source>
        <dbReference type="ARBA" id="ARBA00022553"/>
    </source>
</evidence>
<evidence type="ECO:0000256" key="13">
    <source>
        <dbReference type="ARBA" id="ARBA00023136"/>
    </source>
</evidence>
<evidence type="ECO:0000256" key="10">
    <source>
        <dbReference type="ARBA" id="ARBA00022882"/>
    </source>
</evidence>
<keyword evidence="15" id="KW-0325">Glycoprotein</keyword>
<evidence type="ECO:0000256" key="17">
    <source>
        <dbReference type="RuleBase" id="RU003808"/>
    </source>
</evidence>
<evidence type="ECO:0000313" key="20">
    <source>
        <dbReference type="Ensembl" id="ENSCCRP00000129271.1"/>
    </source>
</evidence>
<keyword evidence="5 17" id="KW-0107">Calcium channel</keyword>
<dbReference type="SUPFAM" id="SSF81324">
    <property type="entry name" value="Voltage-gated potassium channels"/>
    <property type="match status" value="1"/>
</dbReference>
<keyword evidence="13 18" id="KW-0472">Membrane</keyword>
<dbReference type="SMART" id="SM01062">
    <property type="entry name" value="Ca_chan_IQ"/>
    <property type="match status" value="1"/>
</dbReference>
<dbReference type="Pfam" id="PF16905">
    <property type="entry name" value="GPHH"/>
    <property type="match status" value="1"/>
</dbReference>
<organism evidence="20 21">
    <name type="scientific">Cyprinus carpio carpio</name>
    <dbReference type="NCBI Taxonomy" id="630221"/>
    <lineage>
        <taxon>Eukaryota</taxon>
        <taxon>Metazoa</taxon>
        <taxon>Chordata</taxon>
        <taxon>Craniata</taxon>
        <taxon>Vertebrata</taxon>
        <taxon>Euteleostomi</taxon>
        <taxon>Actinopterygii</taxon>
        <taxon>Neopterygii</taxon>
        <taxon>Teleostei</taxon>
        <taxon>Ostariophysi</taxon>
        <taxon>Cypriniformes</taxon>
        <taxon>Cyprinidae</taxon>
        <taxon>Cyprininae</taxon>
        <taxon>Cyprinus</taxon>
    </lineage>
</organism>
<comment type="similarity">
    <text evidence="17">Belongs to the calcium channel alpha-1 subunit (TC 1.A.1.11) family.</text>
</comment>
<proteinExistence type="inferred from homology"/>
<dbReference type="GO" id="GO:0008331">
    <property type="term" value="F:high voltage-gated calcium channel activity"/>
    <property type="evidence" value="ECO:0007669"/>
    <property type="project" value="TreeGrafter"/>
</dbReference>
<dbReference type="AlphaFoldDB" id="A0A9J7ZEA1"/>
<dbReference type="Gene3D" id="1.20.120.350">
    <property type="entry name" value="Voltage-gated potassium channels. Chain C"/>
    <property type="match status" value="1"/>
</dbReference>
<dbReference type="InterPro" id="IPR002077">
    <property type="entry name" value="VDCCAlpha1"/>
</dbReference>
<dbReference type="InterPro" id="IPR005821">
    <property type="entry name" value="Ion_trans_dom"/>
</dbReference>
<reference evidence="20" key="1">
    <citation type="submission" date="2025-08" db="UniProtKB">
        <authorList>
            <consortium name="Ensembl"/>
        </authorList>
    </citation>
    <scope>IDENTIFICATION</scope>
</reference>
<keyword evidence="3" id="KW-0597">Phosphoprotein</keyword>
<feature type="transmembrane region" description="Helical" evidence="18">
    <location>
        <begin position="65"/>
        <end position="85"/>
    </location>
</feature>
<dbReference type="InterPro" id="IPR014873">
    <property type="entry name" value="VDCC_a1su_IQ"/>
</dbReference>
<keyword evidence="11 18" id="KW-1133">Transmembrane helix</keyword>
<keyword evidence="8" id="KW-0677">Repeat</keyword>
<evidence type="ECO:0000256" key="15">
    <source>
        <dbReference type="ARBA" id="ARBA00023180"/>
    </source>
</evidence>
<keyword evidence="10 17" id="KW-0851">Voltage-gated channel</keyword>
<name>A0A9J7ZEA1_CYPCA</name>
<evidence type="ECO:0000256" key="4">
    <source>
        <dbReference type="ARBA" id="ARBA00022568"/>
    </source>
</evidence>
<keyword evidence="4 17" id="KW-0109">Calcium transport</keyword>
<dbReference type="PANTHER" id="PTHR45628">
    <property type="entry name" value="VOLTAGE-DEPENDENT CALCIUM CHANNEL TYPE A SUBUNIT ALPHA-1"/>
    <property type="match status" value="1"/>
</dbReference>
<accession>A0A9J7ZEA1</accession>
<evidence type="ECO:0000256" key="12">
    <source>
        <dbReference type="ARBA" id="ARBA00023065"/>
    </source>
</evidence>
<dbReference type="Pfam" id="PF16885">
    <property type="entry name" value="CAC1F_C"/>
    <property type="match status" value="1"/>
</dbReference>
<keyword evidence="14" id="KW-1015">Disulfide bond</keyword>
<feature type="domain" description="Voltage-dependent calcium channel alpha-1 subunit IQ" evidence="19">
    <location>
        <begin position="440"/>
        <end position="474"/>
    </location>
</feature>
<dbReference type="GO" id="GO:0098703">
    <property type="term" value="P:calcium ion import across plasma membrane"/>
    <property type="evidence" value="ECO:0007669"/>
    <property type="project" value="TreeGrafter"/>
</dbReference>
<feature type="transmembrane region" description="Helical" evidence="18">
    <location>
        <begin position="129"/>
        <end position="150"/>
    </location>
</feature>
<evidence type="ECO:0000313" key="21">
    <source>
        <dbReference type="Proteomes" id="UP001108240"/>
    </source>
</evidence>
<evidence type="ECO:0000256" key="18">
    <source>
        <dbReference type="SAM" id="Phobius"/>
    </source>
</evidence>
<dbReference type="PRINTS" id="PR00167">
    <property type="entry name" value="CACHANNEL"/>
</dbReference>
<evidence type="ECO:0000259" key="19">
    <source>
        <dbReference type="SMART" id="SM01062"/>
    </source>
</evidence>
<comment type="subcellular location">
    <subcellularLocation>
        <location evidence="1 17">Membrane</location>
        <topology evidence="1 17">Multi-pass membrane protein</topology>
    </subcellularLocation>
</comment>
<evidence type="ECO:0000256" key="11">
    <source>
        <dbReference type="ARBA" id="ARBA00022989"/>
    </source>
</evidence>
<dbReference type="Proteomes" id="UP001108240">
    <property type="component" value="Unplaced"/>
</dbReference>
<dbReference type="InterPro" id="IPR031649">
    <property type="entry name" value="GPHH_dom"/>
</dbReference>
<sequence length="734" mass="83442">MMNIFVGFVIITFREQGEAEFKNCELNKNQRQCVYYALKAQPIKIYIPKNPSQLKFWKIINSSQFEYIMFVLILLNTLTLAVQHYEQSKLFNFVMDILNMIFTTLFTVEMIIKLLALRPYHYFIDAWNSFDALIVVGSLVDIMIAEFSVWESAKVSITFFRLFRVMRLVKLLSKGEGIRTLLWTFVKSLQALPYVGLLIAMIFFIYGVIGMQTFGKIAIDDSTELSRNNNFQTFFMAVLLLFRCATGEQWQQIMLAALPGRRCDPESDFEPGEEYSCGSNLAYLYFISFFALCAFLIINLFIAVIMDNFEYLTRDWTVLGTHHLDEFKRVWSDYDPEATGRIKHLDVVTMLRRIQPPLGFGKLCPHRVACRRLVAMNVPLHPDGTVSFNATLFALVRTSLKIKTDGPIDQQNEELRAIIKKIWKHTKPKLLEDVIPPPSGNEVTAGKFYASFLIQDYFKKFRKRKEKERKKKGKDKSASLQVKNYDSCLCVLSYQLQYYISALCSAAMYLAHIVCFFLYLSGRKPNFNIQCLRRQTSNEDLPIPGTYHQNSPPYRAQAQTNNSYDSRRSSISSGVSMASWANNQARRGHLLYGPLILVNEVGGTQAMWSDTNGSASLPASARPGWIGSGMAGVAQQPRAYTTLRVPSQNSPGYMEKGSADSLVESILISEGLGLYAKDPKFVDFAKREIADACHMTIDEMESAATNLLSNGRAGQPTGRFEEDLADEMNCVISY</sequence>
<keyword evidence="12" id="KW-0406">Ion transport</keyword>
<evidence type="ECO:0000256" key="14">
    <source>
        <dbReference type="ARBA" id="ARBA00023157"/>
    </source>
</evidence>
<reference evidence="20" key="2">
    <citation type="submission" date="2025-09" db="UniProtKB">
        <authorList>
            <consortium name="Ensembl"/>
        </authorList>
    </citation>
    <scope>IDENTIFICATION</scope>
</reference>
<dbReference type="InterPro" id="IPR027359">
    <property type="entry name" value="Volt_channel_dom_sf"/>
</dbReference>
<dbReference type="Gene3D" id="1.10.287.70">
    <property type="match status" value="1"/>
</dbReference>
<keyword evidence="2" id="KW-0813">Transport</keyword>
<evidence type="ECO:0000256" key="5">
    <source>
        <dbReference type="ARBA" id="ARBA00022673"/>
    </source>
</evidence>
<evidence type="ECO:0000256" key="7">
    <source>
        <dbReference type="ARBA" id="ARBA00022723"/>
    </source>
</evidence>
<feature type="transmembrane region" description="Helical" evidence="18">
    <location>
        <begin position="498"/>
        <end position="520"/>
    </location>
</feature>
<evidence type="ECO:0000256" key="9">
    <source>
        <dbReference type="ARBA" id="ARBA00022837"/>
    </source>
</evidence>